<keyword evidence="3" id="KW-1185">Reference proteome</keyword>
<gene>
    <name evidence="2" type="ORF">DBV15_10099</name>
</gene>
<feature type="region of interest" description="Disordered" evidence="1">
    <location>
        <begin position="1"/>
        <end position="22"/>
    </location>
</feature>
<evidence type="ECO:0000313" key="3">
    <source>
        <dbReference type="Proteomes" id="UP000310200"/>
    </source>
</evidence>
<proteinExistence type="predicted"/>
<sequence length="222" mass="24837">MSFGFPIPRDRKSRVTRREGDSATRGARFRLVSNNDDVQVNLCSDRRKRPDNFSARGTVLTGAATIERGETSILKFCAREQGRGRNAFLIPAARRGVLSEPLIPYLRVSTSACCLYIGYGSAFSRSLLSETRSSAFEQSFVAGPSANTRQTANPRRDVPRVLDVYLTTGKSCIEQNRRRGEKTVAMKKDLEATKSIVLYLYSRPEEVTTLPIYRSISQQSEI</sequence>
<evidence type="ECO:0000256" key="1">
    <source>
        <dbReference type="SAM" id="MobiDB-lite"/>
    </source>
</evidence>
<evidence type="ECO:0000313" key="2">
    <source>
        <dbReference type="EMBL" id="TGZ31985.1"/>
    </source>
</evidence>
<dbReference type="AlphaFoldDB" id="A0A4S2J9L1"/>
<dbReference type="Proteomes" id="UP000310200">
    <property type="component" value="Unassembled WGS sequence"/>
</dbReference>
<reference evidence="2 3" key="1">
    <citation type="journal article" date="2019" name="Philos. Trans. R. Soc. Lond., B, Biol. Sci.">
        <title>Ant behaviour and brain gene expression of defending hosts depend on the ecological success of the intruding social parasite.</title>
        <authorList>
            <person name="Kaur R."/>
            <person name="Stoldt M."/>
            <person name="Jongepier E."/>
            <person name="Feldmeyer B."/>
            <person name="Menzel F."/>
            <person name="Bornberg-Bauer E."/>
            <person name="Foitzik S."/>
        </authorList>
    </citation>
    <scope>NUCLEOTIDE SEQUENCE [LARGE SCALE GENOMIC DNA]</scope>
    <source>
        <tissue evidence="2">Whole body</tissue>
    </source>
</reference>
<protein>
    <submittedName>
        <fullName evidence="2">Uncharacterized protein</fullName>
    </submittedName>
</protein>
<organism evidence="2 3">
    <name type="scientific">Temnothorax longispinosus</name>
    <dbReference type="NCBI Taxonomy" id="300112"/>
    <lineage>
        <taxon>Eukaryota</taxon>
        <taxon>Metazoa</taxon>
        <taxon>Ecdysozoa</taxon>
        <taxon>Arthropoda</taxon>
        <taxon>Hexapoda</taxon>
        <taxon>Insecta</taxon>
        <taxon>Pterygota</taxon>
        <taxon>Neoptera</taxon>
        <taxon>Endopterygota</taxon>
        <taxon>Hymenoptera</taxon>
        <taxon>Apocrita</taxon>
        <taxon>Aculeata</taxon>
        <taxon>Formicoidea</taxon>
        <taxon>Formicidae</taxon>
        <taxon>Myrmicinae</taxon>
        <taxon>Temnothorax</taxon>
    </lineage>
</organism>
<name>A0A4S2J9L1_9HYME</name>
<comment type="caution">
    <text evidence="2">The sequence shown here is derived from an EMBL/GenBank/DDBJ whole genome shotgun (WGS) entry which is preliminary data.</text>
</comment>
<accession>A0A4S2J9L1</accession>
<dbReference type="EMBL" id="QBLH01003972">
    <property type="protein sequence ID" value="TGZ31985.1"/>
    <property type="molecule type" value="Genomic_DNA"/>
</dbReference>